<comment type="caution">
    <text evidence="4">The sequence shown here is derived from an EMBL/GenBank/DDBJ whole genome shotgun (WGS) entry which is preliminary data.</text>
</comment>
<dbReference type="EMBL" id="JAYMRP010000010">
    <property type="protein sequence ID" value="MFB8773966.1"/>
    <property type="molecule type" value="Genomic_DNA"/>
</dbReference>
<dbReference type="PANTHER" id="PTHR21240:SF28">
    <property type="entry name" value="ISO-OROTATE DECARBOXYLASE (EUROFUNG)"/>
    <property type="match status" value="1"/>
</dbReference>
<evidence type="ECO:0000259" key="3">
    <source>
        <dbReference type="Pfam" id="PF04909"/>
    </source>
</evidence>
<gene>
    <name evidence="4" type="ORF">VSS16_14715</name>
</gene>
<dbReference type="PANTHER" id="PTHR21240">
    <property type="entry name" value="2-AMINO-3-CARBOXYLMUCONATE-6-SEMIALDEHYDE DECARBOXYLASE"/>
    <property type="match status" value="1"/>
</dbReference>
<dbReference type="InterPro" id="IPR032465">
    <property type="entry name" value="ACMSD"/>
</dbReference>
<dbReference type="Pfam" id="PF04909">
    <property type="entry name" value="Amidohydro_2"/>
    <property type="match status" value="1"/>
</dbReference>
<dbReference type="InterPro" id="IPR032466">
    <property type="entry name" value="Metal_Hydrolase"/>
</dbReference>
<evidence type="ECO:0000256" key="1">
    <source>
        <dbReference type="ARBA" id="ARBA00023239"/>
    </source>
</evidence>
<protein>
    <submittedName>
        <fullName evidence="4">Amidohydrolase family protein</fullName>
    </submittedName>
</protein>
<evidence type="ECO:0000256" key="2">
    <source>
        <dbReference type="SAM" id="MobiDB-lite"/>
    </source>
</evidence>
<keyword evidence="1" id="KW-0456">Lyase</keyword>
<keyword evidence="5" id="KW-1185">Reference proteome</keyword>
<accession>A0ABV5EAV3</accession>
<organism evidence="4 5">
    <name type="scientific">Streptomyces broussonetiae</name>
    <dbReference type="NCBI Taxonomy" id="2686304"/>
    <lineage>
        <taxon>Bacteria</taxon>
        <taxon>Bacillati</taxon>
        <taxon>Actinomycetota</taxon>
        <taxon>Actinomycetes</taxon>
        <taxon>Kitasatosporales</taxon>
        <taxon>Streptomycetaceae</taxon>
        <taxon>Streptomyces</taxon>
    </lineage>
</organism>
<name>A0ABV5EAV3_9ACTN</name>
<dbReference type="Proteomes" id="UP001585080">
    <property type="component" value="Unassembled WGS sequence"/>
</dbReference>
<dbReference type="InterPro" id="IPR006680">
    <property type="entry name" value="Amidohydro-rel"/>
</dbReference>
<dbReference type="RefSeq" id="WP_376732726.1">
    <property type="nucleotide sequence ID" value="NZ_JAYMRP010000010.1"/>
</dbReference>
<reference evidence="4 5" key="1">
    <citation type="submission" date="2024-01" db="EMBL/GenBank/DDBJ databases">
        <title>Genome mining of biosynthetic gene clusters to explore secondary metabolites of Streptomyces sp.</title>
        <authorList>
            <person name="Baig A."/>
            <person name="Ajitkumar Shintre N."/>
            <person name="Kumar H."/>
            <person name="Anbarasu A."/>
            <person name="Ramaiah S."/>
        </authorList>
    </citation>
    <scope>NUCLEOTIDE SEQUENCE [LARGE SCALE GENOMIC DNA]</scope>
    <source>
        <strain evidence="4 5">A57</strain>
    </source>
</reference>
<evidence type="ECO:0000313" key="4">
    <source>
        <dbReference type="EMBL" id="MFB8773966.1"/>
    </source>
</evidence>
<dbReference type="Gene3D" id="3.20.20.140">
    <property type="entry name" value="Metal-dependent hydrolases"/>
    <property type="match status" value="2"/>
</dbReference>
<dbReference type="SUPFAM" id="SSF51556">
    <property type="entry name" value="Metallo-dependent hydrolases"/>
    <property type="match status" value="1"/>
</dbReference>
<sequence length="131" mass="14002">MDASRIATAMLSMPSSEIPLGDTAANRDLARTLNKEGAAIVHAHPARFGLHSRRQPGVPYDVAGSPLPRALPALLDLVDPDRPLYGSDSPFTPAPSASAQARSLAETRALRTPDKQALCHGNARRLFSRLK</sequence>
<evidence type="ECO:0000313" key="5">
    <source>
        <dbReference type="Proteomes" id="UP001585080"/>
    </source>
</evidence>
<proteinExistence type="predicted"/>
<feature type="domain" description="Amidohydrolase-related" evidence="3">
    <location>
        <begin position="58"/>
        <end position="128"/>
    </location>
</feature>
<feature type="region of interest" description="Disordered" evidence="2">
    <location>
        <begin position="82"/>
        <end position="112"/>
    </location>
</feature>